<dbReference type="GO" id="GO:0032259">
    <property type="term" value="P:methylation"/>
    <property type="evidence" value="ECO:0007669"/>
    <property type="project" value="UniProtKB-KW"/>
</dbReference>
<dbReference type="Pfam" id="PF05724">
    <property type="entry name" value="TPMT"/>
    <property type="match status" value="1"/>
</dbReference>
<organism evidence="5 6">
    <name type="scientific">Salibacter halophilus</name>
    <dbReference type="NCBI Taxonomy" id="1803916"/>
    <lineage>
        <taxon>Bacteria</taxon>
        <taxon>Pseudomonadati</taxon>
        <taxon>Bacteroidota</taxon>
        <taxon>Flavobacteriia</taxon>
        <taxon>Flavobacteriales</taxon>
        <taxon>Salibacteraceae</taxon>
        <taxon>Salibacter</taxon>
    </lineage>
</organism>
<dbReference type="Gene3D" id="3.40.50.150">
    <property type="entry name" value="Vaccinia Virus protein VP39"/>
    <property type="match status" value="1"/>
</dbReference>
<keyword evidence="4" id="KW-0949">S-adenosyl-L-methionine</keyword>
<sequence length="198" mass="23085">MKETRFGKKFWESKWKNGETGWDIGEVSPPLKLYIDQLKNYKQHILIPGCGQCYEAAYLHQKGFTNVHTLDLSTIALEKFKEANPNFPKEYVHNEDFFDHKGEYDLILEQTFFCALEPAQRKDYVHKMYSLLKPGGKLVGLLFDDPLSKDRPPFGGSKTEYLNYFSHKLKVDLMETAHNSILPRRGRELFFICTKPVD</sequence>
<evidence type="ECO:0000256" key="1">
    <source>
        <dbReference type="ARBA" id="ARBA00022553"/>
    </source>
</evidence>
<dbReference type="OrthoDB" id="9778208at2"/>
<evidence type="ECO:0000313" key="5">
    <source>
        <dbReference type="EMBL" id="KAB1064875.1"/>
    </source>
</evidence>
<dbReference type="EMBL" id="WACR01000004">
    <property type="protein sequence ID" value="KAB1064875.1"/>
    <property type="molecule type" value="Genomic_DNA"/>
</dbReference>
<keyword evidence="6" id="KW-1185">Reference proteome</keyword>
<dbReference type="PANTHER" id="PTHR32183">
    <property type="match status" value="1"/>
</dbReference>
<comment type="caution">
    <text evidence="5">The sequence shown here is derived from an EMBL/GenBank/DDBJ whole genome shotgun (WGS) entry which is preliminary data.</text>
</comment>
<proteinExistence type="predicted"/>
<dbReference type="RefSeq" id="WP_151167195.1">
    <property type="nucleotide sequence ID" value="NZ_WACR01000004.1"/>
</dbReference>
<dbReference type="PANTHER" id="PTHR32183:SF6">
    <property type="entry name" value="CYSTEINE SULFINATE DESULFINASE_CYSTEINE DESULFURASE AND RELATED ENZYMES"/>
    <property type="match status" value="1"/>
</dbReference>
<dbReference type="AlphaFoldDB" id="A0A6N6M8Z1"/>
<dbReference type="InterPro" id="IPR008854">
    <property type="entry name" value="TPMT"/>
</dbReference>
<dbReference type="Proteomes" id="UP000435357">
    <property type="component" value="Unassembled WGS sequence"/>
</dbReference>
<evidence type="ECO:0000313" key="6">
    <source>
        <dbReference type="Proteomes" id="UP000435357"/>
    </source>
</evidence>
<dbReference type="PROSITE" id="PS51585">
    <property type="entry name" value="SAM_MT_TPMT"/>
    <property type="match status" value="1"/>
</dbReference>
<reference evidence="5 6" key="1">
    <citation type="submission" date="2019-09" db="EMBL/GenBank/DDBJ databases">
        <title>Genomes of Cryomorphaceae.</title>
        <authorList>
            <person name="Bowman J.P."/>
        </authorList>
    </citation>
    <scope>NUCLEOTIDE SEQUENCE [LARGE SCALE GENOMIC DNA]</scope>
    <source>
        <strain evidence="5 6">KCTC 52047</strain>
    </source>
</reference>
<dbReference type="GO" id="GO:0008757">
    <property type="term" value="F:S-adenosylmethionine-dependent methyltransferase activity"/>
    <property type="evidence" value="ECO:0007669"/>
    <property type="project" value="InterPro"/>
</dbReference>
<name>A0A6N6M8Z1_9FLAO</name>
<keyword evidence="1" id="KW-0597">Phosphoprotein</keyword>
<accession>A0A6N6M8Z1</accession>
<dbReference type="InterPro" id="IPR029063">
    <property type="entry name" value="SAM-dependent_MTases_sf"/>
</dbReference>
<gene>
    <name evidence="5" type="ORF">F3059_05835</name>
</gene>
<dbReference type="CDD" id="cd02440">
    <property type="entry name" value="AdoMet_MTases"/>
    <property type="match status" value="1"/>
</dbReference>
<evidence type="ECO:0000256" key="4">
    <source>
        <dbReference type="ARBA" id="ARBA00022691"/>
    </source>
</evidence>
<protein>
    <submittedName>
        <fullName evidence="5">Methyltransferase</fullName>
    </submittedName>
</protein>
<keyword evidence="3 5" id="KW-0808">Transferase</keyword>
<keyword evidence="2 5" id="KW-0489">Methyltransferase</keyword>
<evidence type="ECO:0000256" key="2">
    <source>
        <dbReference type="ARBA" id="ARBA00022603"/>
    </source>
</evidence>
<dbReference type="SUPFAM" id="SSF53335">
    <property type="entry name" value="S-adenosyl-L-methionine-dependent methyltransferases"/>
    <property type="match status" value="1"/>
</dbReference>
<evidence type="ECO:0000256" key="3">
    <source>
        <dbReference type="ARBA" id="ARBA00022679"/>
    </source>
</evidence>